<dbReference type="PANTHER" id="PTHR23132:SF23">
    <property type="entry name" value="D-ALANINE--D-ALANINE LIGASE B"/>
    <property type="match status" value="1"/>
</dbReference>
<dbReference type="Gene3D" id="3.30.1490.20">
    <property type="entry name" value="ATP-grasp fold, A domain"/>
    <property type="match status" value="1"/>
</dbReference>
<dbReference type="GO" id="GO:0005524">
    <property type="term" value="F:ATP binding"/>
    <property type="evidence" value="ECO:0007669"/>
    <property type="project" value="UniProtKB-UniRule"/>
</dbReference>
<comment type="caution">
    <text evidence="5">The sequence shown here is derived from an EMBL/GenBank/DDBJ whole genome shotgun (WGS) entry which is preliminary data.</text>
</comment>
<reference evidence="5 6" key="1">
    <citation type="submission" date="2019-04" db="EMBL/GenBank/DDBJ databases">
        <title>Azoarcus nasutitermitis sp. nov. isolated from termite nest.</title>
        <authorList>
            <person name="Lin S.-Y."/>
            <person name="Hameed A."/>
            <person name="Hsu Y.-H."/>
            <person name="Young C.-C."/>
        </authorList>
    </citation>
    <scope>NUCLEOTIDE SEQUENCE [LARGE SCALE GENOMIC DNA]</scope>
    <source>
        <strain evidence="5 6">CC-YHH838</strain>
    </source>
</reference>
<dbReference type="Pfam" id="PF07478">
    <property type="entry name" value="Dala_Dala_lig_C"/>
    <property type="match status" value="1"/>
</dbReference>
<accession>A0A4S4AM03</accession>
<feature type="domain" description="ATP-grasp" evidence="4">
    <location>
        <begin position="124"/>
        <end position="328"/>
    </location>
</feature>
<keyword evidence="6" id="KW-1185">Reference proteome</keyword>
<keyword evidence="3" id="KW-0067">ATP-binding</keyword>
<name>A0A4S4AM03_9RHOO</name>
<protein>
    <submittedName>
        <fullName evidence="5">D-alanine--D-alanine ligase</fullName>
    </submittedName>
</protein>
<dbReference type="SUPFAM" id="SSF56059">
    <property type="entry name" value="Glutathione synthetase ATP-binding domain-like"/>
    <property type="match status" value="1"/>
</dbReference>
<proteinExistence type="inferred from homology"/>
<gene>
    <name evidence="5" type="ORF">E6C76_21910</name>
</gene>
<dbReference type="InterPro" id="IPR011095">
    <property type="entry name" value="Dala_Dala_lig_C"/>
</dbReference>
<evidence type="ECO:0000256" key="1">
    <source>
        <dbReference type="ARBA" id="ARBA00010871"/>
    </source>
</evidence>
<evidence type="ECO:0000313" key="6">
    <source>
        <dbReference type="Proteomes" id="UP000308430"/>
    </source>
</evidence>
<dbReference type="GO" id="GO:0046872">
    <property type="term" value="F:metal ion binding"/>
    <property type="evidence" value="ECO:0007669"/>
    <property type="project" value="InterPro"/>
</dbReference>
<sequence length="341" mass="37945">MQEKEAKLDLSTVVVIADIVSDETEERSSEWRHDLEKSSLGTVAAITQAIESLGISALHLSSLDALTERASQRFPGDVVLSIFGGERSRNRMALVPAICESFDMRFIGPDVYGRVVCQDKEISKMLASQCGMITPWHRIVRNETDLDRLGSVPFPVVVKPNMEGSSIGISERCRVEDSAQMQEIARELLREFNQPVLVEKFVGGREVSVNVIEACDGMEMRFAEIKIAGHPHYFEGHLFGMEAKAPWIGLEVTPLDEKIAEQDIGAISRLLETVGHVGYCRIDGKLFNGRFHFLELTPDAWLDPEGAFAQSFTYCGWSYSQVLRSILASESVNHRRPASNG</sequence>
<dbReference type="EMBL" id="SSOC01000015">
    <property type="protein sequence ID" value="THF60555.1"/>
    <property type="molecule type" value="Genomic_DNA"/>
</dbReference>
<evidence type="ECO:0000256" key="2">
    <source>
        <dbReference type="ARBA" id="ARBA00022598"/>
    </source>
</evidence>
<dbReference type="Gene3D" id="3.30.470.20">
    <property type="entry name" value="ATP-grasp fold, B domain"/>
    <property type="match status" value="1"/>
</dbReference>
<evidence type="ECO:0000256" key="3">
    <source>
        <dbReference type="PROSITE-ProRule" id="PRU00409"/>
    </source>
</evidence>
<dbReference type="Proteomes" id="UP000308430">
    <property type="component" value="Unassembled WGS sequence"/>
</dbReference>
<keyword evidence="3" id="KW-0547">Nucleotide-binding</keyword>
<dbReference type="GO" id="GO:0008716">
    <property type="term" value="F:D-alanine-D-alanine ligase activity"/>
    <property type="evidence" value="ECO:0007669"/>
    <property type="project" value="InterPro"/>
</dbReference>
<evidence type="ECO:0000259" key="4">
    <source>
        <dbReference type="PROSITE" id="PS50975"/>
    </source>
</evidence>
<dbReference type="InterPro" id="IPR013815">
    <property type="entry name" value="ATP_grasp_subdomain_1"/>
</dbReference>
<dbReference type="RefSeq" id="WP_136350400.1">
    <property type="nucleotide sequence ID" value="NZ_SSOC01000015.1"/>
</dbReference>
<comment type="similarity">
    <text evidence="1">Belongs to the D-alanine--D-alanine ligase family.</text>
</comment>
<dbReference type="OrthoDB" id="9813261at2"/>
<evidence type="ECO:0000313" key="5">
    <source>
        <dbReference type="EMBL" id="THF60555.1"/>
    </source>
</evidence>
<dbReference type="PROSITE" id="PS50975">
    <property type="entry name" value="ATP_GRASP"/>
    <property type="match status" value="1"/>
</dbReference>
<keyword evidence="2 5" id="KW-0436">Ligase</keyword>
<dbReference type="PANTHER" id="PTHR23132">
    <property type="entry name" value="D-ALANINE--D-ALANINE LIGASE"/>
    <property type="match status" value="1"/>
</dbReference>
<dbReference type="InterPro" id="IPR011761">
    <property type="entry name" value="ATP-grasp"/>
</dbReference>
<organism evidence="5 6">
    <name type="scientific">Pseudothauera nasutitermitis</name>
    <dbReference type="NCBI Taxonomy" id="2565930"/>
    <lineage>
        <taxon>Bacteria</taxon>
        <taxon>Pseudomonadati</taxon>
        <taxon>Pseudomonadota</taxon>
        <taxon>Betaproteobacteria</taxon>
        <taxon>Rhodocyclales</taxon>
        <taxon>Zoogloeaceae</taxon>
        <taxon>Pseudothauera</taxon>
    </lineage>
</organism>
<dbReference type="AlphaFoldDB" id="A0A4S4AM03"/>